<feature type="region of interest" description="Disordered" evidence="2">
    <location>
        <begin position="388"/>
        <end position="418"/>
    </location>
</feature>
<proteinExistence type="inferred from homology"/>
<keyword evidence="4" id="KW-1185">Reference proteome</keyword>
<dbReference type="PRINTS" id="PR00359">
    <property type="entry name" value="BP450"/>
</dbReference>
<dbReference type="Proteomes" id="UP001187346">
    <property type="component" value="Unassembled WGS sequence"/>
</dbReference>
<dbReference type="InterPro" id="IPR036396">
    <property type="entry name" value="Cyt_P450_sf"/>
</dbReference>
<organism evidence="3 4">
    <name type="scientific">Streptomyces prunicolor</name>
    <dbReference type="NCBI Taxonomy" id="67348"/>
    <lineage>
        <taxon>Bacteria</taxon>
        <taxon>Bacillati</taxon>
        <taxon>Actinomycetota</taxon>
        <taxon>Actinomycetes</taxon>
        <taxon>Kitasatosporales</taxon>
        <taxon>Streptomycetaceae</taxon>
        <taxon>Streptomyces</taxon>
    </lineage>
</organism>
<dbReference type="RefSeq" id="WP_317771957.1">
    <property type="nucleotide sequence ID" value="NZ_JAWMAJ010000052.1"/>
</dbReference>
<dbReference type="InterPro" id="IPR002397">
    <property type="entry name" value="Cyt_P450_B"/>
</dbReference>
<evidence type="ECO:0000313" key="4">
    <source>
        <dbReference type="Proteomes" id="UP001187346"/>
    </source>
</evidence>
<sequence length="418" mass="45056">MNTYHPVPRLFGDDFRERPHEAYDRLRAAGPVAWAEIAEGVHALVVTSWTTARALLADPDFSRDPAHWSAVADNRIPAELAYMVIPGVQRAEGRVHERLRRALEECLAGIDAHETRARVQRDSRMLIQRFAARGHADLMREYAEPVVALAFTELLGCPPETADSLRDAVHALTAAEPDATLGWTDLADILRDTIRTKKKTPGTDLTSFLLAHPAALSEEETVGQLASLIVLGAAPTAAWIGSTLHALLTEPAYASQLVGGAVTLRTALNETLSVRCPVANSSVHYARRPKTVHGVRVPQGVPVLISHAATGLDPGRPGRGDALDRSHLAWSAGIHRCPAPGLATSIAEAAIENAVDALWDLSAPISTVAGKHGPFMHCPAHVGVFFSPPQEHGLEDEQEDEQGVRTRRSGMNTPGRVL</sequence>
<accession>A0ABU4FAZ3</accession>
<dbReference type="Gene3D" id="1.10.630.10">
    <property type="entry name" value="Cytochrome P450"/>
    <property type="match status" value="1"/>
</dbReference>
<name>A0ABU4FAZ3_9ACTN</name>
<protein>
    <submittedName>
        <fullName evidence="3">Cytochrome P450</fullName>
    </submittedName>
</protein>
<evidence type="ECO:0000313" key="3">
    <source>
        <dbReference type="EMBL" id="MDV7217754.1"/>
    </source>
</evidence>
<comment type="similarity">
    <text evidence="1">Belongs to the cytochrome P450 family.</text>
</comment>
<comment type="caution">
    <text evidence="3">The sequence shown here is derived from an EMBL/GenBank/DDBJ whole genome shotgun (WGS) entry which is preliminary data.</text>
</comment>
<dbReference type="EMBL" id="JAWMAJ010000052">
    <property type="protein sequence ID" value="MDV7217754.1"/>
    <property type="molecule type" value="Genomic_DNA"/>
</dbReference>
<gene>
    <name evidence="3" type="ORF">R5A26_17520</name>
</gene>
<dbReference type="PANTHER" id="PTHR46696:SF1">
    <property type="entry name" value="CYTOCHROME P450 YJIB-RELATED"/>
    <property type="match status" value="1"/>
</dbReference>
<evidence type="ECO:0000256" key="1">
    <source>
        <dbReference type="ARBA" id="ARBA00010617"/>
    </source>
</evidence>
<reference evidence="3 4" key="1">
    <citation type="submission" date="2023-10" db="EMBL/GenBank/DDBJ databases">
        <title>Characterization of rhizosphere-enriched actinobacteria from wheat plants lab-grown on chernevaya soil.</title>
        <authorList>
            <person name="Tikhonova E.N."/>
            <person name="Konopkin A."/>
            <person name="Kravchenko I.K."/>
        </authorList>
    </citation>
    <scope>NUCLEOTIDE SEQUENCE [LARGE SCALE GENOMIC DNA]</scope>
    <source>
        <strain evidence="3 4">RR29</strain>
    </source>
</reference>
<dbReference type="PANTHER" id="PTHR46696">
    <property type="entry name" value="P450, PUTATIVE (EUROFUNG)-RELATED"/>
    <property type="match status" value="1"/>
</dbReference>
<dbReference type="SUPFAM" id="SSF48264">
    <property type="entry name" value="Cytochrome P450"/>
    <property type="match status" value="1"/>
</dbReference>
<evidence type="ECO:0000256" key="2">
    <source>
        <dbReference type="SAM" id="MobiDB-lite"/>
    </source>
</evidence>